<comment type="caution">
    <text evidence="7">The sequence shown here is derived from an EMBL/GenBank/DDBJ whole genome shotgun (WGS) entry which is preliminary data.</text>
</comment>
<dbReference type="InterPro" id="IPR005828">
    <property type="entry name" value="MFS_sugar_transport-like"/>
</dbReference>
<feature type="transmembrane region" description="Helical" evidence="5">
    <location>
        <begin position="44"/>
        <end position="73"/>
    </location>
</feature>
<evidence type="ECO:0000256" key="5">
    <source>
        <dbReference type="SAM" id="Phobius"/>
    </source>
</evidence>
<feature type="domain" description="Major facilitator superfamily (MFS) profile" evidence="6">
    <location>
        <begin position="1"/>
        <end position="81"/>
    </location>
</feature>
<dbReference type="GO" id="GO:0022857">
    <property type="term" value="F:transmembrane transporter activity"/>
    <property type="evidence" value="ECO:0007669"/>
    <property type="project" value="InterPro"/>
</dbReference>
<organism evidence="7 9">
    <name type="scientific">Rotaria magnacalcarata</name>
    <dbReference type="NCBI Taxonomy" id="392030"/>
    <lineage>
        <taxon>Eukaryota</taxon>
        <taxon>Metazoa</taxon>
        <taxon>Spiralia</taxon>
        <taxon>Gnathifera</taxon>
        <taxon>Rotifera</taxon>
        <taxon>Eurotatoria</taxon>
        <taxon>Bdelloidea</taxon>
        <taxon>Philodinida</taxon>
        <taxon>Philodinidae</taxon>
        <taxon>Rotaria</taxon>
    </lineage>
</organism>
<dbReference type="InterPro" id="IPR020846">
    <property type="entry name" value="MFS_dom"/>
</dbReference>
<name>A0A8S2YG16_9BILA</name>
<evidence type="ECO:0000256" key="3">
    <source>
        <dbReference type="ARBA" id="ARBA00022989"/>
    </source>
</evidence>
<accession>A0A8S2YG16</accession>
<proteinExistence type="predicted"/>
<dbReference type="Gene3D" id="1.20.1250.20">
    <property type="entry name" value="MFS general substrate transporter like domains"/>
    <property type="match status" value="1"/>
</dbReference>
<evidence type="ECO:0000259" key="6">
    <source>
        <dbReference type="PROSITE" id="PS50850"/>
    </source>
</evidence>
<gene>
    <name evidence="7" type="ORF">BYL167_LOCUS38272</name>
    <name evidence="8" type="ORF">GIL414_LOCUS43865</name>
</gene>
<keyword evidence="3 5" id="KW-1133">Transmembrane helix</keyword>
<dbReference type="Pfam" id="PF00083">
    <property type="entry name" value="Sugar_tr"/>
    <property type="match status" value="1"/>
</dbReference>
<evidence type="ECO:0000256" key="4">
    <source>
        <dbReference type="ARBA" id="ARBA00023136"/>
    </source>
</evidence>
<evidence type="ECO:0000313" key="7">
    <source>
        <dbReference type="EMBL" id="CAF4554823.1"/>
    </source>
</evidence>
<evidence type="ECO:0000313" key="8">
    <source>
        <dbReference type="EMBL" id="CAF4721356.1"/>
    </source>
</evidence>
<dbReference type="Proteomes" id="UP000681720">
    <property type="component" value="Unassembled WGS sequence"/>
</dbReference>
<feature type="non-terminal residue" evidence="7">
    <location>
        <position position="1"/>
    </location>
</feature>
<reference evidence="7" key="1">
    <citation type="submission" date="2021-02" db="EMBL/GenBank/DDBJ databases">
        <authorList>
            <person name="Nowell W R."/>
        </authorList>
    </citation>
    <scope>NUCLEOTIDE SEQUENCE</scope>
</reference>
<dbReference type="PROSITE" id="PS50850">
    <property type="entry name" value="MFS"/>
    <property type="match status" value="1"/>
</dbReference>
<dbReference type="AlphaFoldDB" id="A0A8S2YG16"/>
<evidence type="ECO:0000256" key="1">
    <source>
        <dbReference type="ARBA" id="ARBA00004141"/>
    </source>
</evidence>
<evidence type="ECO:0000313" key="9">
    <source>
        <dbReference type="Proteomes" id="UP000681967"/>
    </source>
</evidence>
<sequence>NNMVPSNIQGIIKGITNVGNLIGQLVFGFLGDSKGRKSIYGIELLIIIVATIGSAMAGSAATGVGTLGFLGFWRFLLGIGI</sequence>
<keyword evidence="2 5" id="KW-0812">Transmembrane</keyword>
<keyword evidence="4 5" id="KW-0472">Membrane</keyword>
<comment type="subcellular location">
    <subcellularLocation>
        <location evidence="1">Membrane</location>
        <topology evidence="1">Multi-pass membrane protein</topology>
    </subcellularLocation>
</comment>
<dbReference type="InterPro" id="IPR036259">
    <property type="entry name" value="MFS_trans_sf"/>
</dbReference>
<dbReference type="EMBL" id="CAJOBH010088882">
    <property type="protein sequence ID" value="CAF4554823.1"/>
    <property type="molecule type" value="Genomic_DNA"/>
</dbReference>
<dbReference type="Proteomes" id="UP000681967">
    <property type="component" value="Unassembled WGS sequence"/>
</dbReference>
<dbReference type="EMBL" id="CAJOBJ010131027">
    <property type="protein sequence ID" value="CAF4721356.1"/>
    <property type="molecule type" value="Genomic_DNA"/>
</dbReference>
<feature type="non-terminal residue" evidence="7">
    <location>
        <position position="81"/>
    </location>
</feature>
<dbReference type="GO" id="GO:0016020">
    <property type="term" value="C:membrane"/>
    <property type="evidence" value="ECO:0007669"/>
    <property type="project" value="UniProtKB-SubCell"/>
</dbReference>
<evidence type="ECO:0000256" key="2">
    <source>
        <dbReference type="ARBA" id="ARBA00022692"/>
    </source>
</evidence>
<dbReference type="SUPFAM" id="SSF103473">
    <property type="entry name" value="MFS general substrate transporter"/>
    <property type="match status" value="1"/>
</dbReference>
<protein>
    <recommendedName>
        <fullName evidence="6">Major facilitator superfamily (MFS) profile domain-containing protein</fullName>
    </recommendedName>
</protein>